<evidence type="ECO:0000313" key="8">
    <source>
        <dbReference type="Proteomes" id="UP001597362"/>
    </source>
</evidence>
<keyword evidence="3" id="KW-0472">Membrane</keyword>
<organism evidence="7 8">
    <name type="scientific">Paenibacillus yanchengensis</name>
    <dbReference type="NCBI Taxonomy" id="2035833"/>
    <lineage>
        <taxon>Bacteria</taxon>
        <taxon>Bacillati</taxon>
        <taxon>Bacillota</taxon>
        <taxon>Bacilli</taxon>
        <taxon>Bacillales</taxon>
        <taxon>Paenibacillaceae</taxon>
        <taxon>Paenibacillus</taxon>
    </lineage>
</organism>
<evidence type="ECO:0000313" key="7">
    <source>
        <dbReference type="EMBL" id="MFD2117705.1"/>
    </source>
</evidence>
<feature type="compositionally biased region" description="Polar residues" evidence="6">
    <location>
        <begin position="44"/>
        <end position="53"/>
    </location>
</feature>
<evidence type="ECO:0000256" key="3">
    <source>
        <dbReference type="ARBA" id="ARBA00023136"/>
    </source>
</evidence>
<proteinExistence type="predicted"/>
<dbReference type="Gene3D" id="3.40.190.10">
    <property type="entry name" value="Periplasmic binding protein-like II"/>
    <property type="match status" value="2"/>
</dbReference>
<keyword evidence="4" id="KW-0564">Palmitate</keyword>
<evidence type="ECO:0000256" key="5">
    <source>
        <dbReference type="ARBA" id="ARBA00023288"/>
    </source>
</evidence>
<evidence type="ECO:0000256" key="4">
    <source>
        <dbReference type="ARBA" id="ARBA00023139"/>
    </source>
</evidence>
<dbReference type="RefSeq" id="WP_377774951.1">
    <property type="nucleotide sequence ID" value="NZ_JBHUHO010000046.1"/>
</dbReference>
<protein>
    <submittedName>
        <fullName evidence="7">Extracellular solute-binding protein</fullName>
    </submittedName>
</protein>
<dbReference type="Pfam" id="PF01547">
    <property type="entry name" value="SBP_bac_1"/>
    <property type="match status" value="1"/>
</dbReference>
<gene>
    <name evidence="7" type="ORF">ACFSJH_18405</name>
</gene>
<sequence>MTKTKKQRILQVSIALLIFTLIIAGCSGGGTNGGSTNKPNGTNESNKGNNDPQVSDDPVTEDVSYPDKVTYWVALGANAAATMKDYGEIKAYKKLEEVTGTTVEFQHPPTGQERDQFNLMIASGKLPDAIEYNWSGAPKGVDSLIKENRIIRLNELIEEHAPNLKKLLDDNPEFKKLVTTDEGNIYTVPFIRNHPSLQSVNGPVMRKDWLDYLNLSEPKTIAEWETVLTAFRDGDPNQNGEKDEIPYLFHIPDLDINHLFIGAYGITSGFYNDGGTIKYGPTQPEFKEFLTLMAKWYKEKLIDQDFATTDGKLRDAKVTGNQLGSLSAYPGSGIGRYTELAKETTPNFAMVGTVYPALEKGGYAMGQFSFPFTGEGTAITATAKDPEKILKWLDYKYSDEGHLLFNFGIEGESYVMEGDYPKFTDTILNNPEGLPITQAMAKYFISGWSGPIVQDYRYQEQYFQLEEQRNASARWQTANHEKLMPPVTLTIDESSKVSSIMNDVKTYRDEMMTRFIMNAEPIENFDKFVSTIESMGVQEAIAAQQAAYDRFQQRK</sequence>
<name>A0ABW4YPV7_9BACL</name>
<keyword evidence="1" id="KW-1003">Cell membrane</keyword>
<dbReference type="Proteomes" id="UP001597362">
    <property type="component" value="Unassembled WGS sequence"/>
</dbReference>
<comment type="caution">
    <text evidence="7">The sequence shown here is derived from an EMBL/GenBank/DDBJ whole genome shotgun (WGS) entry which is preliminary data.</text>
</comment>
<dbReference type="SUPFAM" id="SSF53850">
    <property type="entry name" value="Periplasmic binding protein-like II"/>
    <property type="match status" value="1"/>
</dbReference>
<dbReference type="PANTHER" id="PTHR43649:SF33">
    <property type="entry name" value="POLYGALACTURONAN_RHAMNOGALACTURONAN-BINDING PROTEIN YTCQ"/>
    <property type="match status" value="1"/>
</dbReference>
<keyword evidence="5" id="KW-0449">Lipoprotein</keyword>
<dbReference type="InterPro" id="IPR050490">
    <property type="entry name" value="Bact_solute-bd_prot1"/>
</dbReference>
<feature type="region of interest" description="Disordered" evidence="6">
    <location>
        <begin position="33"/>
        <end position="61"/>
    </location>
</feature>
<evidence type="ECO:0000256" key="1">
    <source>
        <dbReference type="ARBA" id="ARBA00022475"/>
    </source>
</evidence>
<reference evidence="8" key="1">
    <citation type="journal article" date="2019" name="Int. J. Syst. Evol. Microbiol.">
        <title>The Global Catalogue of Microorganisms (GCM) 10K type strain sequencing project: providing services to taxonomists for standard genome sequencing and annotation.</title>
        <authorList>
            <consortium name="The Broad Institute Genomics Platform"/>
            <consortium name="The Broad Institute Genome Sequencing Center for Infectious Disease"/>
            <person name="Wu L."/>
            <person name="Ma J."/>
        </authorList>
    </citation>
    <scope>NUCLEOTIDE SEQUENCE [LARGE SCALE GENOMIC DNA]</scope>
    <source>
        <strain evidence="8">GH52</strain>
    </source>
</reference>
<keyword evidence="8" id="KW-1185">Reference proteome</keyword>
<evidence type="ECO:0000256" key="2">
    <source>
        <dbReference type="ARBA" id="ARBA00022729"/>
    </source>
</evidence>
<dbReference type="EMBL" id="JBHUHO010000046">
    <property type="protein sequence ID" value="MFD2117705.1"/>
    <property type="molecule type" value="Genomic_DNA"/>
</dbReference>
<feature type="compositionally biased region" description="Low complexity" evidence="6">
    <location>
        <begin position="34"/>
        <end position="43"/>
    </location>
</feature>
<keyword evidence="2" id="KW-0732">Signal</keyword>
<dbReference type="PROSITE" id="PS51257">
    <property type="entry name" value="PROKAR_LIPOPROTEIN"/>
    <property type="match status" value="1"/>
</dbReference>
<dbReference type="InterPro" id="IPR006059">
    <property type="entry name" value="SBP"/>
</dbReference>
<accession>A0ABW4YPV7</accession>
<evidence type="ECO:0000256" key="6">
    <source>
        <dbReference type="SAM" id="MobiDB-lite"/>
    </source>
</evidence>
<dbReference type="PANTHER" id="PTHR43649">
    <property type="entry name" value="ARABINOSE-BINDING PROTEIN-RELATED"/>
    <property type="match status" value="1"/>
</dbReference>